<dbReference type="Pfam" id="PF13495">
    <property type="entry name" value="Phage_int_SAM_4"/>
    <property type="match status" value="1"/>
</dbReference>
<dbReference type="PROSITE" id="PS51898">
    <property type="entry name" value="TYR_RECOMBINASE"/>
    <property type="match status" value="1"/>
</dbReference>
<evidence type="ECO:0000256" key="2">
    <source>
        <dbReference type="ARBA" id="ARBA00004496"/>
    </source>
</evidence>
<evidence type="ECO:0000256" key="3">
    <source>
        <dbReference type="ARBA" id="ARBA00008857"/>
    </source>
</evidence>
<accession>A0A1Z2XNZ6</accession>
<dbReference type="InterPro" id="IPR011010">
    <property type="entry name" value="DNA_brk_join_enz"/>
</dbReference>
<dbReference type="GO" id="GO:0051301">
    <property type="term" value="P:cell division"/>
    <property type="evidence" value="ECO:0007669"/>
    <property type="project" value="UniProtKB-KW"/>
</dbReference>
<dbReference type="Proteomes" id="UP000596035">
    <property type="component" value="Chromosome"/>
</dbReference>
<evidence type="ECO:0000256" key="5">
    <source>
        <dbReference type="ARBA" id="ARBA00022618"/>
    </source>
</evidence>
<feature type="domain" description="Core-binding (CB)" evidence="13">
    <location>
        <begin position="1"/>
        <end position="82"/>
    </location>
</feature>
<evidence type="ECO:0000259" key="13">
    <source>
        <dbReference type="PROSITE" id="PS51900"/>
    </source>
</evidence>
<keyword evidence="4" id="KW-0963">Cytoplasm</keyword>
<dbReference type="SUPFAM" id="SSF56349">
    <property type="entry name" value="DNA breaking-rejoining enzymes"/>
    <property type="match status" value="1"/>
</dbReference>
<protein>
    <submittedName>
        <fullName evidence="15">Tyrosine-type recombinase/integrase</fullName>
    </submittedName>
</protein>
<keyword evidence="8 11" id="KW-0238">DNA-binding</keyword>
<gene>
    <name evidence="14" type="ORF">ADH66_05515</name>
    <name evidence="15" type="ORF">I5Q82_15600</name>
</gene>
<evidence type="ECO:0000256" key="4">
    <source>
        <dbReference type="ARBA" id="ARBA00022490"/>
    </source>
</evidence>
<evidence type="ECO:0000313" key="17">
    <source>
        <dbReference type="Proteomes" id="UP000596035"/>
    </source>
</evidence>
<dbReference type="PANTHER" id="PTHR30349">
    <property type="entry name" value="PHAGE INTEGRASE-RELATED"/>
    <property type="match status" value="1"/>
</dbReference>
<comment type="subcellular location">
    <subcellularLocation>
        <location evidence="2">Cytoplasm</location>
    </subcellularLocation>
</comment>
<evidence type="ECO:0000259" key="12">
    <source>
        <dbReference type="PROSITE" id="PS51898"/>
    </source>
</evidence>
<dbReference type="AlphaFoldDB" id="A0A1Z2XNZ6"/>
<evidence type="ECO:0000313" key="14">
    <source>
        <dbReference type="EMBL" id="ASB40163.1"/>
    </source>
</evidence>
<dbReference type="InterPro" id="IPR044068">
    <property type="entry name" value="CB"/>
</dbReference>
<evidence type="ECO:0000256" key="1">
    <source>
        <dbReference type="ARBA" id="ARBA00003283"/>
    </source>
</evidence>
<dbReference type="KEGG" id="amur:ADH66_05515"/>
<name>A0A1Z2XNZ6_9FIRM</name>
<dbReference type="EMBL" id="CP021422">
    <property type="protein sequence ID" value="ASB40163.1"/>
    <property type="molecule type" value="Genomic_DNA"/>
</dbReference>
<keyword evidence="6" id="KW-0159">Chromosome partition</keyword>
<comment type="similarity">
    <text evidence="3">Belongs to the 'phage' integrase family.</text>
</comment>
<dbReference type="RefSeq" id="WP_066534657.1">
    <property type="nucleotide sequence ID" value="NZ_CP021422.1"/>
</dbReference>
<dbReference type="Pfam" id="PF00589">
    <property type="entry name" value="Phage_integrase"/>
    <property type="match status" value="1"/>
</dbReference>
<proteinExistence type="inferred from homology"/>
<keyword evidence="10" id="KW-0131">Cell cycle</keyword>
<sequence>MLKLFSLYLHAMGKSPGTVSVYCQNISQYFRRCEETFGERPSQLYRANVLEYISYMRNIKGYNPKTVNHHLSSLRSYNDWLIESCQQMDTVILKNDFMKIQLQYASPSNVTKKDEEAFRQRLLESGSKRDYAIVTLFAYSGIRRSECADLKLDQVDLTAREIRVIGKGDKQRVVYINDKIVHAMREYLKERNSDSPYFFVSRQSEKLTPSRINQIFNKYSNDISPKTLRYFFCSHALESGFSIHEVSNLAGHSSIQVTMLYTNPTAQAMKDKANKL</sequence>
<reference evidence="14" key="1">
    <citation type="journal article" date="2017" name="Genome Announc.">
        <title>High-Quality Whole-Genome Sequences of the Oligo-Mouse-Microbiota Bacterial Community.</title>
        <authorList>
            <person name="Garzetti D."/>
            <person name="Brugiroux S."/>
            <person name="Bunk B."/>
            <person name="Pukall R."/>
            <person name="McCoy K.D."/>
            <person name="Macpherson A.J."/>
            <person name="Stecher B."/>
        </authorList>
    </citation>
    <scope>NUCLEOTIDE SEQUENCE</scope>
    <source>
        <strain evidence="14">KB18</strain>
    </source>
</reference>
<dbReference type="InterPro" id="IPR010998">
    <property type="entry name" value="Integrase_recombinase_N"/>
</dbReference>
<dbReference type="GO" id="GO:0006310">
    <property type="term" value="P:DNA recombination"/>
    <property type="evidence" value="ECO:0007669"/>
    <property type="project" value="UniProtKB-KW"/>
</dbReference>
<evidence type="ECO:0000256" key="7">
    <source>
        <dbReference type="ARBA" id="ARBA00022908"/>
    </source>
</evidence>
<dbReference type="PANTHER" id="PTHR30349:SF77">
    <property type="entry name" value="TYROSINE RECOMBINASE XERC"/>
    <property type="match status" value="1"/>
</dbReference>
<dbReference type="GO" id="GO:0007059">
    <property type="term" value="P:chromosome segregation"/>
    <property type="evidence" value="ECO:0007669"/>
    <property type="project" value="UniProtKB-KW"/>
</dbReference>
<dbReference type="InterPro" id="IPR013762">
    <property type="entry name" value="Integrase-like_cat_sf"/>
</dbReference>
<dbReference type="PROSITE" id="PS51900">
    <property type="entry name" value="CB"/>
    <property type="match status" value="1"/>
</dbReference>
<keyword evidence="5" id="KW-0132">Cell division</keyword>
<evidence type="ECO:0000256" key="11">
    <source>
        <dbReference type="PROSITE-ProRule" id="PRU01248"/>
    </source>
</evidence>
<keyword evidence="16" id="KW-1185">Reference proteome</keyword>
<evidence type="ECO:0000256" key="10">
    <source>
        <dbReference type="ARBA" id="ARBA00023306"/>
    </source>
</evidence>
<reference evidence="15 17" key="3">
    <citation type="submission" date="2020-11" db="EMBL/GenBank/DDBJ databases">
        <title>Closed and high quality bacterial genomes of the OMM12 community.</title>
        <authorList>
            <person name="Marbouty M."/>
            <person name="Lamy-Besnier Q."/>
            <person name="Debarbieux L."/>
            <person name="Koszul R."/>
        </authorList>
    </citation>
    <scope>NUCLEOTIDE SEQUENCE [LARGE SCALE GENOMIC DNA]</scope>
    <source>
        <strain evidence="15 17">KB18</strain>
    </source>
</reference>
<evidence type="ECO:0000256" key="9">
    <source>
        <dbReference type="ARBA" id="ARBA00023172"/>
    </source>
</evidence>
<evidence type="ECO:0000313" key="15">
    <source>
        <dbReference type="EMBL" id="QQR29450.1"/>
    </source>
</evidence>
<dbReference type="InterPro" id="IPR004107">
    <property type="entry name" value="Integrase_SAM-like_N"/>
</dbReference>
<dbReference type="InterPro" id="IPR050090">
    <property type="entry name" value="Tyrosine_recombinase_XerCD"/>
</dbReference>
<evidence type="ECO:0000256" key="6">
    <source>
        <dbReference type="ARBA" id="ARBA00022829"/>
    </source>
</evidence>
<dbReference type="GO" id="GO:0003677">
    <property type="term" value="F:DNA binding"/>
    <property type="evidence" value="ECO:0007669"/>
    <property type="project" value="UniProtKB-UniRule"/>
</dbReference>
<dbReference type="InterPro" id="IPR002104">
    <property type="entry name" value="Integrase_catalytic"/>
</dbReference>
<evidence type="ECO:0000256" key="8">
    <source>
        <dbReference type="ARBA" id="ARBA00023125"/>
    </source>
</evidence>
<keyword evidence="7" id="KW-0229">DNA integration</keyword>
<organism evidence="15 17">
    <name type="scientific">Acutalibacter muris</name>
    <dbReference type="NCBI Taxonomy" id="1796620"/>
    <lineage>
        <taxon>Bacteria</taxon>
        <taxon>Bacillati</taxon>
        <taxon>Bacillota</taxon>
        <taxon>Clostridia</taxon>
        <taxon>Eubacteriales</taxon>
        <taxon>Acutalibacteraceae</taxon>
        <taxon>Acutalibacter</taxon>
    </lineage>
</organism>
<dbReference type="Gene3D" id="1.10.150.130">
    <property type="match status" value="1"/>
</dbReference>
<keyword evidence="9" id="KW-0233">DNA recombination</keyword>
<comment type="function">
    <text evidence="1">Site-specific tyrosine recombinase, which acts by catalyzing the cutting and rejoining of the recombining DNA molecules.</text>
</comment>
<dbReference type="GO" id="GO:0015074">
    <property type="term" value="P:DNA integration"/>
    <property type="evidence" value="ECO:0007669"/>
    <property type="project" value="UniProtKB-KW"/>
</dbReference>
<dbReference type="Gene3D" id="1.10.443.10">
    <property type="entry name" value="Intergrase catalytic core"/>
    <property type="match status" value="1"/>
</dbReference>
<dbReference type="Proteomes" id="UP000196710">
    <property type="component" value="Chromosome"/>
</dbReference>
<evidence type="ECO:0000313" key="16">
    <source>
        <dbReference type="Proteomes" id="UP000196710"/>
    </source>
</evidence>
<dbReference type="EMBL" id="CP065321">
    <property type="protein sequence ID" value="QQR29450.1"/>
    <property type="molecule type" value="Genomic_DNA"/>
</dbReference>
<reference evidence="16" key="2">
    <citation type="submission" date="2017-05" db="EMBL/GenBank/DDBJ databases">
        <title>Improved OligoMM genomes.</title>
        <authorList>
            <person name="Garzetti D."/>
        </authorList>
    </citation>
    <scope>NUCLEOTIDE SEQUENCE [LARGE SCALE GENOMIC DNA]</scope>
    <source>
        <strain evidence="16">KB18</strain>
    </source>
</reference>
<feature type="domain" description="Tyr recombinase" evidence="12">
    <location>
        <begin position="105"/>
        <end position="274"/>
    </location>
</feature>
<dbReference type="GO" id="GO:0005737">
    <property type="term" value="C:cytoplasm"/>
    <property type="evidence" value="ECO:0007669"/>
    <property type="project" value="UniProtKB-SubCell"/>
</dbReference>